<sequence length="86" mass="10140">MVKVWFQNRRTKYKRQKIEEKVTKRKQIRSLSCKSFDSTTIDDSDAEENYLKTHENNFAKEEDTDYSCNDILSSTSESTSGNFPIF</sequence>
<keyword evidence="1" id="KW-0539">Nucleus</keyword>
<keyword evidence="1" id="KW-0371">Homeobox</keyword>
<gene>
    <name evidence="3" type="ORF">CVLEPA_LOCUS16728</name>
</gene>
<name>A0ABP0G4M8_CLALP</name>
<dbReference type="InterPro" id="IPR009057">
    <property type="entry name" value="Homeodomain-like_sf"/>
</dbReference>
<dbReference type="Gene3D" id="1.10.10.60">
    <property type="entry name" value="Homeodomain-like"/>
    <property type="match status" value="1"/>
</dbReference>
<feature type="DNA-binding region" description="Homeobox" evidence="1">
    <location>
        <begin position="3"/>
        <end position="17"/>
    </location>
</feature>
<dbReference type="InterPro" id="IPR001356">
    <property type="entry name" value="HD"/>
</dbReference>
<feature type="domain" description="Homeobox" evidence="2">
    <location>
        <begin position="1"/>
        <end position="16"/>
    </location>
</feature>
<evidence type="ECO:0000313" key="3">
    <source>
        <dbReference type="EMBL" id="CAK8685619.1"/>
    </source>
</evidence>
<evidence type="ECO:0000259" key="2">
    <source>
        <dbReference type="PROSITE" id="PS50071"/>
    </source>
</evidence>
<keyword evidence="4" id="KW-1185">Reference proteome</keyword>
<dbReference type="SUPFAM" id="SSF46689">
    <property type="entry name" value="Homeodomain-like"/>
    <property type="match status" value="1"/>
</dbReference>
<comment type="subcellular location">
    <subcellularLocation>
        <location evidence="1">Nucleus</location>
    </subcellularLocation>
</comment>
<keyword evidence="1" id="KW-0238">DNA-binding</keyword>
<dbReference type="Proteomes" id="UP001642483">
    <property type="component" value="Unassembled WGS sequence"/>
</dbReference>
<dbReference type="CDD" id="cd00086">
    <property type="entry name" value="homeodomain"/>
    <property type="match status" value="1"/>
</dbReference>
<evidence type="ECO:0000256" key="1">
    <source>
        <dbReference type="PROSITE-ProRule" id="PRU00108"/>
    </source>
</evidence>
<dbReference type="PROSITE" id="PS50071">
    <property type="entry name" value="HOMEOBOX_2"/>
    <property type="match status" value="1"/>
</dbReference>
<comment type="caution">
    <text evidence="3">The sequence shown here is derived from an EMBL/GenBank/DDBJ whole genome shotgun (WGS) entry which is preliminary data.</text>
</comment>
<proteinExistence type="predicted"/>
<reference evidence="3 4" key="1">
    <citation type="submission" date="2024-02" db="EMBL/GenBank/DDBJ databases">
        <authorList>
            <person name="Daric V."/>
            <person name="Darras S."/>
        </authorList>
    </citation>
    <scope>NUCLEOTIDE SEQUENCE [LARGE SCALE GENOMIC DNA]</scope>
</reference>
<dbReference type="EMBL" id="CAWYQH010000100">
    <property type="protein sequence ID" value="CAK8685619.1"/>
    <property type="molecule type" value="Genomic_DNA"/>
</dbReference>
<protein>
    <recommendedName>
        <fullName evidence="2">Homeobox domain-containing protein</fullName>
    </recommendedName>
</protein>
<organism evidence="3 4">
    <name type="scientific">Clavelina lepadiformis</name>
    <name type="common">Light-bulb sea squirt</name>
    <name type="synonym">Ascidia lepadiformis</name>
    <dbReference type="NCBI Taxonomy" id="159417"/>
    <lineage>
        <taxon>Eukaryota</taxon>
        <taxon>Metazoa</taxon>
        <taxon>Chordata</taxon>
        <taxon>Tunicata</taxon>
        <taxon>Ascidiacea</taxon>
        <taxon>Aplousobranchia</taxon>
        <taxon>Clavelinidae</taxon>
        <taxon>Clavelina</taxon>
    </lineage>
</organism>
<evidence type="ECO:0000313" key="4">
    <source>
        <dbReference type="Proteomes" id="UP001642483"/>
    </source>
</evidence>
<accession>A0ABP0G4M8</accession>